<dbReference type="AlphaFoldDB" id="A0A8S3I3P7"/>
<proteinExistence type="predicted"/>
<feature type="non-terminal residue" evidence="1">
    <location>
        <position position="112"/>
    </location>
</feature>
<evidence type="ECO:0000313" key="2">
    <source>
        <dbReference type="Proteomes" id="UP000676336"/>
    </source>
</evidence>
<reference evidence="1" key="1">
    <citation type="submission" date="2021-02" db="EMBL/GenBank/DDBJ databases">
        <authorList>
            <person name="Nowell W R."/>
        </authorList>
    </citation>
    <scope>NUCLEOTIDE SEQUENCE</scope>
</reference>
<accession>A0A8S3I3P7</accession>
<protein>
    <submittedName>
        <fullName evidence="1">Uncharacterized protein</fullName>
    </submittedName>
</protein>
<dbReference type="Proteomes" id="UP000676336">
    <property type="component" value="Unassembled WGS sequence"/>
</dbReference>
<name>A0A8S3I3P7_9BILA</name>
<dbReference type="EMBL" id="CAJOBI010324451">
    <property type="protein sequence ID" value="CAF5189755.1"/>
    <property type="molecule type" value="Genomic_DNA"/>
</dbReference>
<gene>
    <name evidence="1" type="ORF">SMN809_LOCUS71846</name>
</gene>
<comment type="caution">
    <text evidence="1">The sequence shown here is derived from an EMBL/GenBank/DDBJ whole genome shotgun (WGS) entry which is preliminary data.</text>
</comment>
<organism evidence="1 2">
    <name type="scientific">Rotaria magnacalcarata</name>
    <dbReference type="NCBI Taxonomy" id="392030"/>
    <lineage>
        <taxon>Eukaryota</taxon>
        <taxon>Metazoa</taxon>
        <taxon>Spiralia</taxon>
        <taxon>Gnathifera</taxon>
        <taxon>Rotifera</taxon>
        <taxon>Eurotatoria</taxon>
        <taxon>Bdelloidea</taxon>
        <taxon>Philodinida</taxon>
        <taxon>Philodinidae</taxon>
        <taxon>Rotaria</taxon>
    </lineage>
</organism>
<evidence type="ECO:0000313" key="1">
    <source>
        <dbReference type="EMBL" id="CAF5189755.1"/>
    </source>
</evidence>
<sequence length="112" mass="12825">MARPKPEQNTDNLILETYSIFWLDASVDNKENVIAQKKLRGIINQVRTFADPEEFLQRVNLIQQGDLTILIVSGQLGRIVVPEMQNLEQVCSIYIYCGNKKAHLGWSQSYSK</sequence>